<accession>A0A0G4EDJ5</accession>
<protein>
    <submittedName>
        <fullName evidence="1">Uncharacterized protein</fullName>
    </submittedName>
</protein>
<dbReference type="AlphaFoldDB" id="A0A0G4EDJ5"/>
<name>A0A0G4EDJ5_VITBC</name>
<dbReference type="Proteomes" id="UP000041254">
    <property type="component" value="Unassembled WGS sequence"/>
</dbReference>
<reference evidence="1 2" key="1">
    <citation type="submission" date="2014-11" db="EMBL/GenBank/DDBJ databases">
        <authorList>
            <person name="Zhu J."/>
            <person name="Qi W."/>
            <person name="Song R."/>
        </authorList>
    </citation>
    <scope>NUCLEOTIDE SEQUENCE [LARGE SCALE GENOMIC DNA]</scope>
</reference>
<dbReference type="InParanoid" id="A0A0G4EDJ5"/>
<evidence type="ECO:0000313" key="2">
    <source>
        <dbReference type="Proteomes" id="UP000041254"/>
    </source>
</evidence>
<proteinExistence type="predicted"/>
<gene>
    <name evidence="1" type="ORF">Vbra_3692</name>
</gene>
<dbReference type="VEuPathDB" id="CryptoDB:Vbra_3692"/>
<evidence type="ECO:0000313" key="1">
    <source>
        <dbReference type="EMBL" id="CEL93431.1"/>
    </source>
</evidence>
<dbReference type="EMBL" id="CDMY01000164">
    <property type="protein sequence ID" value="CEL93431.1"/>
    <property type="molecule type" value="Genomic_DNA"/>
</dbReference>
<keyword evidence="2" id="KW-1185">Reference proteome</keyword>
<organism evidence="1 2">
    <name type="scientific">Vitrella brassicaformis (strain CCMP3155)</name>
    <dbReference type="NCBI Taxonomy" id="1169540"/>
    <lineage>
        <taxon>Eukaryota</taxon>
        <taxon>Sar</taxon>
        <taxon>Alveolata</taxon>
        <taxon>Colpodellida</taxon>
        <taxon>Vitrellaceae</taxon>
        <taxon>Vitrella</taxon>
    </lineage>
</organism>
<sequence>MGGHMAGAGQRKRRDSFLINVNDPDGVEKAKQEAIACRQAMERLHYTFVGKGEELEQPAGDNTILQMTAGLTNAVSYLATPTVAAGATVDVTVEVDAVTAGQYGATLDIQSGGSGVTSSLRLLALGGSSLSPALPASLSVGKSAVHVPSPAVEVPIANSGPGVLAVQVQDVTGDHANDFEVLPPKGMIVTVSPKGQTYHTQ</sequence>
<dbReference type="PhylomeDB" id="A0A0G4EDJ5"/>